<dbReference type="InterPro" id="IPR027417">
    <property type="entry name" value="P-loop_NTPase"/>
</dbReference>
<keyword evidence="2" id="KW-1185">Reference proteome</keyword>
<dbReference type="Pfam" id="PF24389">
    <property type="entry name" value="ORC-CDC6-like"/>
    <property type="match status" value="1"/>
</dbReference>
<dbReference type="EMBL" id="CP076136">
    <property type="protein sequence ID" value="QWG24142.1"/>
    <property type="molecule type" value="Genomic_DNA"/>
</dbReference>
<dbReference type="Gene3D" id="3.40.50.300">
    <property type="entry name" value="P-loop containing nucleotide triphosphate hydrolases"/>
    <property type="match status" value="1"/>
</dbReference>
<dbReference type="AlphaFoldDB" id="A0A975NZG3"/>
<dbReference type="InterPro" id="IPR056955">
    <property type="entry name" value="ORC-CDC6-like"/>
</dbReference>
<evidence type="ECO:0000313" key="2">
    <source>
        <dbReference type="Proteomes" id="UP000676951"/>
    </source>
</evidence>
<reference evidence="1 2" key="1">
    <citation type="submission" date="2021-06" db="EMBL/GenBank/DDBJ databases">
        <title>Bradyrhizobium sp. S2-11-4 Genome sequencing.</title>
        <authorList>
            <person name="Jin L."/>
        </authorList>
    </citation>
    <scope>NUCLEOTIDE SEQUENCE [LARGE SCALE GENOMIC DNA]</scope>
    <source>
        <strain evidence="1 2">S2-11-4</strain>
    </source>
</reference>
<dbReference type="SUPFAM" id="SSF52540">
    <property type="entry name" value="P-loop containing nucleoside triphosphate hydrolases"/>
    <property type="match status" value="1"/>
</dbReference>
<organism evidence="1 2">
    <name type="scientific">Bradyrhizobium sediminis</name>
    <dbReference type="NCBI Taxonomy" id="2840469"/>
    <lineage>
        <taxon>Bacteria</taxon>
        <taxon>Pseudomonadati</taxon>
        <taxon>Pseudomonadota</taxon>
        <taxon>Alphaproteobacteria</taxon>
        <taxon>Hyphomicrobiales</taxon>
        <taxon>Nitrobacteraceae</taxon>
        <taxon>Bradyrhizobium</taxon>
    </lineage>
</organism>
<proteinExistence type="predicted"/>
<dbReference type="RefSeq" id="WP_215604889.1">
    <property type="nucleotide sequence ID" value="NZ_CP076136.1"/>
</dbReference>
<dbReference type="Proteomes" id="UP000676951">
    <property type="component" value="Chromosome"/>
</dbReference>
<accession>A0A975NZG3</accession>
<name>A0A975NZG3_9BRAD</name>
<gene>
    <name evidence="1" type="ORF">KMZ93_04225</name>
</gene>
<sequence length="537" mass="59598">MADEKARIESLQKAFINFSLRAEKYSDEMLVDTFVDSAPLLDLLSNGNSQIVYGRRGTGKTHALKYVADLVSKRGEMPVYLDLRSIGSNTSIYNDFSRSLSERSTQLINDVLQAVLAALYPIAVAALDSAPHPDQITVRLDDFQSAISSVKIHGTTESETTVSTSSSEKATQSAELALKKDVELKIAASGEGSSTRGNSTRSKSAGIETIHIDFGNVQAALAGLLSVVGGKRLWLLIDEWSEVPLELQPYLADLIRRTILPAQGCIVKIAAIEHRSNFILRHKRGEYIGFELGADISASLNLDDFLVFDADEQRSIQFFKNLIYRHYIKSDAIDDSIASPEALIQAVFTQQNVFAEFVRAVEGVPRDALNLAATIATKAFSNKITMLHVRESARDWYQRDKASVIRGSESLSDILMIIINEVIGQRKARAFLFPSNSRNDAIEELFDARLLHILKKNVSSKDQPGHRYDVFKIDYGCYVDLINTNREPNGLFEADDQMIEVPKDDYRSIRRAILMPDILNNMDVAASQKLDSPSSLA</sequence>
<evidence type="ECO:0000313" key="1">
    <source>
        <dbReference type="EMBL" id="QWG24142.1"/>
    </source>
</evidence>
<protein>
    <submittedName>
        <fullName evidence="1">Uncharacterized protein</fullName>
    </submittedName>
</protein>